<reference evidence="3" key="1">
    <citation type="journal article" date="2013" name="Nature">
        <title>Pan genome of the phytoplankton Emiliania underpins its global distribution.</title>
        <authorList>
            <person name="Read B.A."/>
            <person name="Kegel J."/>
            <person name="Klute M.J."/>
            <person name="Kuo A."/>
            <person name="Lefebvre S.C."/>
            <person name="Maumus F."/>
            <person name="Mayer C."/>
            <person name="Miller J."/>
            <person name="Monier A."/>
            <person name="Salamov A."/>
            <person name="Young J."/>
            <person name="Aguilar M."/>
            <person name="Claverie J.M."/>
            <person name="Frickenhaus S."/>
            <person name="Gonzalez K."/>
            <person name="Herman E.K."/>
            <person name="Lin Y.C."/>
            <person name="Napier J."/>
            <person name="Ogata H."/>
            <person name="Sarno A.F."/>
            <person name="Shmutz J."/>
            <person name="Schroeder D."/>
            <person name="de Vargas C."/>
            <person name="Verret F."/>
            <person name="von Dassow P."/>
            <person name="Valentin K."/>
            <person name="Van de Peer Y."/>
            <person name="Wheeler G."/>
            <person name="Dacks J.B."/>
            <person name="Delwiche C.F."/>
            <person name="Dyhrman S.T."/>
            <person name="Glockner G."/>
            <person name="John U."/>
            <person name="Richards T."/>
            <person name="Worden A.Z."/>
            <person name="Zhang X."/>
            <person name="Grigoriev I.V."/>
            <person name="Allen A.E."/>
            <person name="Bidle K."/>
            <person name="Borodovsky M."/>
            <person name="Bowler C."/>
            <person name="Brownlee C."/>
            <person name="Cock J.M."/>
            <person name="Elias M."/>
            <person name="Gladyshev V.N."/>
            <person name="Groth M."/>
            <person name="Guda C."/>
            <person name="Hadaegh A."/>
            <person name="Iglesias-Rodriguez M.D."/>
            <person name="Jenkins J."/>
            <person name="Jones B.M."/>
            <person name="Lawson T."/>
            <person name="Leese F."/>
            <person name="Lindquist E."/>
            <person name="Lobanov A."/>
            <person name="Lomsadze A."/>
            <person name="Malik S.B."/>
            <person name="Marsh M.E."/>
            <person name="Mackinder L."/>
            <person name="Mock T."/>
            <person name="Mueller-Roeber B."/>
            <person name="Pagarete A."/>
            <person name="Parker M."/>
            <person name="Probert I."/>
            <person name="Quesneville H."/>
            <person name="Raines C."/>
            <person name="Rensing S.A."/>
            <person name="Riano-Pachon D.M."/>
            <person name="Richier S."/>
            <person name="Rokitta S."/>
            <person name="Shiraiwa Y."/>
            <person name="Soanes D.M."/>
            <person name="van der Giezen M."/>
            <person name="Wahlund T.M."/>
            <person name="Williams B."/>
            <person name="Wilson W."/>
            <person name="Wolfe G."/>
            <person name="Wurch L.L."/>
        </authorList>
    </citation>
    <scope>NUCLEOTIDE SEQUENCE</scope>
</reference>
<feature type="transmembrane region" description="Helical" evidence="1">
    <location>
        <begin position="203"/>
        <end position="221"/>
    </location>
</feature>
<name>A0A0D3J4A6_EMIH1</name>
<dbReference type="OMA" id="HYAVEPC"/>
<keyword evidence="1" id="KW-0472">Membrane</keyword>
<dbReference type="KEGG" id="ehx:EMIHUDRAFT_349998"/>
<evidence type="ECO:0000313" key="3">
    <source>
        <dbReference type="Proteomes" id="UP000013827"/>
    </source>
</evidence>
<dbReference type="AlphaFoldDB" id="A0A0D3J4A6"/>
<dbReference type="HOGENOM" id="CLU_964528_0_0_1"/>
<reference evidence="2" key="2">
    <citation type="submission" date="2024-10" db="UniProtKB">
        <authorList>
            <consortium name="EnsemblProtists"/>
        </authorList>
    </citation>
    <scope>IDENTIFICATION</scope>
</reference>
<evidence type="ECO:0000256" key="1">
    <source>
        <dbReference type="SAM" id="Phobius"/>
    </source>
</evidence>
<sequence>MEAVIESLLAFARSAIPTGAESAVQAVQAVLSSVTTDARGAYPLPLCWGNALWAVLACRKHFRAQPAHRRPGVIFSLLATFVLFTMPANLAANWLIFGRTPSALTHPTILPTHLACYAAVLFFPFSLLERVLGSALPYALLDTLGVLDNATTAFNYLEEAYVVSGGSAVLAIAAAMAVNLGGGMARHFAFNGFSDGAASFDSALGVAVLYSAAASFAYFHYAVEPCAALLAEGAAPRLISCVGESGLYERLAWLAAARNLYSHLPSNQYAHGTSFVRAEMEGKAKAKAL</sequence>
<dbReference type="Proteomes" id="UP000013827">
    <property type="component" value="Unassembled WGS sequence"/>
</dbReference>
<dbReference type="EnsemblProtists" id="EOD18341">
    <property type="protein sequence ID" value="EOD18341"/>
    <property type="gene ID" value="EMIHUDRAFT_349998"/>
</dbReference>
<keyword evidence="1" id="KW-1133">Transmembrane helix</keyword>
<accession>A0A0D3J4A6</accession>
<dbReference type="GeneID" id="19046342"/>
<feature type="transmembrane region" description="Helical" evidence="1">
    <location>
        <begin position="73"/>
        <end position="97"/>
    </location>
</feature>
<feature type="transmembrane region" description="Helical" evidence="1">
    <location>
        <begin position="109"/>
        <end position="128"/>
    </location>
</feature>
<feature type="transmembrane region" description="Helical" evidence="1">
    <location>
        <begin position="160"/>
        <end position="182"/>
    </location>
</feature>
<keyword evidence="3" id="KW-1185">Reference proteome</keyword>
<protein>
    <submittedName>
        <fullName evidence="2">Uncharacterized protein</fullName>
    </submittedName>
</protein>
<dbReference type="RefSeq" id="XP_005770770.1">
    <property type="nucleotide sequence ID" value="XM_005770713.1"/>
</dbReference>
<dbReference type="PaxDb" id="2903-EOD18341"/>
<keyword evidence="1" id="KW-0812">Transmembrane</keyword>
<proteinExistence type="predicted"/>
<organism evidence="2 3">
    <name type="scientific">Emiliania huxleyi (strain CCMP1516)</name>
    <dbReference type="NCBI Taxonomy" id="280463"/>
    <lineage>
        <taxon>Eukaryota</taxon>
        <taxon>Haptista</taxon>
        <taxon>Haptophyta</taxon>
        <taxon>Prymnesiophyceae</taxon>
        <taxon>Isochrysidales</taxon>
        <taxon>Noelaerhabdaceae</taxon>
        <taxon>Emiliania</taxon>
    </lineage>
</organism>
<evidence type="ECO:0000313" key="2">
    <source>
        <dbReference type="EnsemblProtists" id="EOD18341"/>
    </source>
</evidence>